<dbReference type="InterPro" id="IPR000477">
    <property type="entry name" value="RT_dom"/>
</dbReference>
<dbReference type="Proteomes" id="UP001523262">
    <property type="component" value="Unassembled WGS sequence"/>
</dbReference>
<evidence type="ECO:0000313" key="2">
    <source>
        <dbReference type="EMBL" id="MCM2534365.1"/>
    </source>
</evidence>
<dbReference type="InterPro" id="IPR030931">
    <property type="entry name" value="Group_II_RT_mat"/>
</dbReference>
<keyword evidence="2" id="KW-0808">Transferase</keyword>
<reference evidence="2 3" key="1">
    <citation type="submission" date="2022-06" db="EMBL/GenBank/DDBJ databases">
        <authorList>
            <person name="Jeon C.O."/>
        </authorList>
    </citation>
    <scope>NUCLEOTIDE SEQUENCE [LARGE SCALE GENOMIC DNA]</scope>
    <source>
        <strain evidence="2 3">KCTC 13943</strain>
    </source>
</reference>
<organism evidence="2 3">
    <name type="scientific">Neobacillus pocheonensis</name>
    <dbReference type="NCBI Taxonomy" id="363869"/>
    <lineage>
        <taxon>Bacteria</taxon>
        <taxon>Bacillati</taxon>
        <taxon>Bacillota</taxon>
        <taxon>Bacilli</taxon>
        <taxon>Bacillales</taxon>
        <taxon>Bacillaceae</taxon>
        <taxon>Neobacillus</taxon>
    </lineage>
</organism>
<protein>
    <submittedName>
        <fullName evidence="2">Group II intron reverse transcriptase/maturase</fullName>
        <ecNumber evidence="2">2.7.7.49</ecNumber>
    </submittedName>
</protein>
<dbReference type="InterPro" id="IPR043502">
    <property type="entry name" value="DNA/RNA_pol_sf"/>
</dbReference>
<dbReference type="Pfam" id="PF08388">
    <property type="entry name" value="GIIM"/>
    <property type="match status" value="1"/>
</dbReference>
<proteinExistence type="predicted"/>
<dbReference type="PANTHER" id="PTHR34047:SF8">
    <property type="entry name" value="PROTEIN YKFC"/>
    <property type="match status" value="1"/>
</dbReference>
<dbReference type="GO" id="GO:0003964">
    <property type="term" value="F:RNA-directed DNA polymerase activity"/>
    <property type="evidence" value="ECO:0007669"/>
    <property type="project" value="UniProtKB-KW"/>
</dbReference>
<dbReference type="Pfam" id="PF00078">
    <property type="entry name" value="RVT_1"/>
    <property type="match status" value="1"/>
</dbReference>
<dbReference type="EC" id="2.7.7.49" evidence="2"/>
<dbReference type="NCBIfam" id="TIGR04416">
    <property type="entry name" value="group_II_RT_mat"/>
    <property type="match status" value="1"/>
</dbReference>
<gene>
    <name evidence="2" type="primary">ltrA</name>
    <name evidence="2" type="ORF">NDK43_20960</name>
</gene>
<comment type="caution">
    <text evidence="2">The sequence shown here is derived from an EMBL/GenBank/DDBJ whole genome shotgun (WGS) entry which is preliminary data.</text>
</comment>
<dbReference type="InterPro" id="IPR013597">
    <property type="entry name" value="Mat_intron_G2"/>
</dbReference>
<dbReference type="PROSITE" id="PS50878">
    <property type="entry name" value="RT_POL"/>
    <property type="match status" value="1"/>
</dbReference>
<dbReference type="PANTHER" id="PTHR34047">
    <property type="entry name" value="NUCLEAR INTRON MATURASE 1, MITOCHONDRIAL-RELATED"/>
    <property type="match status" value="1"/>
</dbReference>
<dbReference type="CDD" id="cd01651">
    <property type="entry name" value="RT_G2_intron"/>
    <property type="match status" value="1"/>
</dbReference>
<name>A0ABT0WE88_9BACI</name>
<keyword evidence="2" id="KW-0695">RNA-directed DNA polymerase</keyword>
<evidence type="ECO:0000259" key="1">
    <source>
        <dbReference type="PROSITE" id="PS50878"/>
    </source>
</evidence>
<feature type="domain" description="Reverse transcriptase" evidence="1">
    <location>
        <begin position="66"/>
        <end position="316"/>
    </location>
</feature>
<accession>A0ABT0WE88</accession>
<dbReference type="InterPro" id="IPR051083">
    <property type="entry name" value="GrpII_Intron_Splice-Mob/Def"/>
</dbReference>
<dbReference type="EMBL" id="JAMQCR010000002">
    <property type="protein sequence ID" value="MCM2534365.1"/>
    <property type="molecule type" value="Genomic_DNA"/>
</dbReference>
<sequence>MTTGLKRIAVKAQQDTKLQFTSLAHHITKELIWTSLNHMPKNTSPGIDGTTRDMAIIEFENWVGDMMNSIHRHSYKPPAVRRVWIPKPGKVEKRPIGVPSVADRALQRSTATVLSSIYEQDFLNCSFGGTPNKGAHNALATLNETISGKKISWVLEADLKNFFGTLDHNWIIKFVQHRIGDPRIISLIKRWLKAGVMEGKDVYVSETGTPQGGPISVLLSNIYLHYVLDLWFEKAIKPRLKGESYLIRYIDDFVVCFQYRSDAIRFGKVLMKRLRKFSLELEPNKTRLVEFGRFASKHALEKGRKLETIYFLGFTHYCTKNRKGNFMVGRKTEKTRFKRSVNKIQEVLRTIRHWPIKDQVEKINQILRGYYNYYGMAGNLWSITKIYKITERYWRRMLSSRSQKSYITWEKFNKIKSIFPLERPKLSIPFSELKMYAKL</sequence>
<evidence type="ECO:0000313" key="3">
    <source>
        <dbReference type="Proteomes" id="UP001523262"/>
    </source>
</evidence>
<dbReference type="SUPFAM" id="SSF56672">
    <property type="entry name" value="DNA/RNA polymerases"/>
    <property type="match status" value="1"/>
</dbReference>
<keyword evidence="3" id="KW-1185">Reference proteome</keyword>
<keyword evidence="2" id="KW-0548">Nucleotidyltransferase</keyword>